<dbReference type="NCBIfam" id="NF006307">
    <property type="entry name" value="PRK08507.1"/>
    <property type="match status" value="1"/>
</dbReference>
<reference evidence="5" key="1">
    <citation type="submission" date="2016-11" db="EMBL/GenBank/DDBJ databases">
        <authorList>
            <person name="Varghese N."/>
            <person name="Submissions S."/>
        </authorList>
    </citation>
    <scope>NUCLEOTIDE SEQUENCE [LARGE SCALE GENOMIC DNA]</scope>
    <source>
        <strain evidence="5">DSM 19859</strain>
    </source>
</reference>
<dbReference type="InterPro" id="IPR036291">
    <property type="entry name" value="NAD(P)-bd_dom_sf"/>
</dbReference>
<dbReference type="GO" id="GO:0070403">
    <property type="term" value="F:NAD+ binding"/>
    <property type="evidence" value="ECO:0007669"/>
    <property type="project" value="InterPro"/>
</dbReference>
<dbReference type="PANTHER" id="PTHR21363">
    <property type="entry name" value="PREPHENATE DEHYDROGENASE"/>
    <property type="match status" value="1"/>
</dbReference>
<dbReference type="AlphaFoldDB" id="A0A1M5YUD9"/>
<dbReference type="Gene3D" id="3.40.50.720">
    <property type="entry name" value="NAD(P)-binding Rossmann-like Domain"/>
    <property type="match status" value="1"/>
</dbReference>
<evidence type="ECO:0000259" key="2">
    <source>
        <dbReference type="PROSITE" id="PS51176"/>
    </source>
</evidence>
<dbReference type="GO" id="GO:0006571">
    <property type="term" value="P:tyrosine biosynthetic process"/>
    <property type="evidence" value="ECO:0007669"/>
    <property type="project" value="InterPro"/>
</dbReference>
<dbReference type="InterPro" id="IPR050812">
    <property type="entry name" value="Preph/Arog_dehydrog"/>
</dbReference>
<evidence type="ECO:0000313" key="5">
    <source>
        <dbReference type="Proteomes" id="UP000184240"/>
    </source>
</evidence>
<dbReference type="Proteomes" id="UP000184240">
    <property type="component" value="Unassembled WGS sequence"/>
</dbReference>
<gene>
    <name evidence="3" type="ORF">DSM01_1618</name>
    <name evidence="4" type="ORF">SAMN04487999_2343</name>
</gene>
<feature type="domain" description="Prephenate/arogenate dehydrogenase" evidence="2">
    <location>
        <begin position="5"/>
        <end position="286"/>
    </location>
</feature>
<dbReference type="FunFam" id="3.40.50.720:FF:000208">
    <property type="entry name" value="Prephenate dehydrogenase"/>
    <property type="match status" value="1"/>
</dbReference>
<evidence type="ECO:0000313" key="3">
    <source>
        <dbReference type="EMBL" id="RXG29517.1"/>
    </source>
</evidence>
<keyword evidence="1" id="KW-0560">Oxidoreductase</keyword>
<dbReference type="Gene3D" id="1.10.3660.10">
    <property type="entry name" value="6-phosphogluconate dehydrogenase C-terminal like domain"/>
    <property type="match status" value="1"/>
</dbReference>
<dbReference type="GO" id="GO:0004665">
    <property type="term" value="F:prephenate dehydrogenase (NADP+) activity"/>
    <property type="evidence" value="ECO:0007669"/>
    <property type="project" value="InterPro"/>
</dbReference>
<accession>A0A1M5YUD9</accession>
<organism evidence="4 5">
    <name type="scientific">Leeuwenhoekiella palythoae</name>
    <dbReference type="NCBI Taxonomy" id="573501"/>
    <lineage>
        <taxon>Bacteria</taxon>
        <taxon>Pseudomonadati</taxon>
        <taxon>Bacteroidota</taxon>
        <taxon>Flavobacteriia</taxon>
        <taxon>Flavobacteriales</taxon>
        <taxon>Flavobacteriaceae</taxon>
        <taxon>Leeuwenhoekiella</taxon>
    </lineage>
</organism>
<proteinExistence type="predicted"/>
<dbReference type="PROSITE" id="PS51176">
    <property type="entry name" value="PDH_ADH"/>
    <property type="match status" value="1"/>
</dbReference>
<keyword evidence="6" id="KW-1185">Reference proteome</keyword>
<dbReference type="GO" id="GO:0008977">
    <property type="term" value="F:prephenate dehydrogenase (NAD+) activity"/>
    <property type="evidence" value="ECO:0007669"/>
    <property type="project" value="InterPro"/>
</dbReference>
<reference evidence="3 6" key="3">
    <citation type="submission" date="2018-07" db="EMBL/GenBank/DDBJ databases">
        <title>Leeuwenhoekiella genomics.</title>
        <authorList>
            <person name="Tahon G."/>
            <person name="Willems A."/>
        </authorList>
    </citation>
    <scope>NUCLEOTIDE SEQUENCE [LARGE SCALE GENOMIC DNA]</scope>
    <source>
        <strain evidence="3 6">LMG 24856</strain>
    </source>
</reference>
<dbReference type="STRING" id="573501.SAMN04487999_2343"/>
<dbReference type="Pfam" id="PF20463">
    <property type="entry name" value="PDH_C"/>
    <property type="match status" value="1"/>
</dbReference>
<dbReference type="EMBL" id="QOVN01000003">
    <property type="protein sequence ID" value="RXG29517.1"/>
    <property type="molecule type" value="Genomic_DNA"/>
</dbReference>
<dbReference type="Proteomes" id="UP000290037">
    <property type="component" value="Unassembled WGS sequence"/>
</dbReference>
<dbReference type="InterPro" id="IPR003099">
    <property type="entry name" value="Prephen_DH"/>
</dbReference>
<evidence type="ECO:0000313" key="4">
    <source>
        <dbReference type="EMBL" id="SHI15458.1"/>
    </source>
</evidence>
<dbReference type="SUPFAM" id="SSF51735">
    <property type="entry name" value="NAD(P)-binding Rossmann-fold domains"/>
    <property type="match status" value="1"/>
</dbReference>
<name>A0A1M5YUD9_9FLAO</name>
<dbReference type="InterPro" id="IPR046826">
    <property type="entry name" value="PDH_N"/>
</dbReference>
<dbReference type="RefSeq" id="WP_072983257.1">
    <property type="nucleotide sequence ID" value="NZ_CAXPJH010000004.1"/>
</dbReference>
<dbReference type="EMBL" id="FQXT01000004">
    <property type="protein sequence ID" value="SHI15458.1"/>
    <property type="molecule type" value="Genomic_DNA"/>
</dbReference>
<dbReference type="SUPFAM" id="SSF48179">
    <property type="entry name" value="6-phosphogluconate dehydrogenase C-terminal domain-like"/>
    <property type="match status" value="1"/>
</dbReference>
<dbReference type="PANTHER" id="PTHR21363:SF0">
    <property type="entry name" value="PREPHENATE DEHYDROGENASE [NADP(+)]"/>
    <property type="match status" value="1"/>
</dbReference>
<dbReference type="InterPro" id="IPR008927">
    <property type="entry name" value="6-PGluconate_DH-like_C_sf"/>
</dbReference>
<dbReference type="OrthoDB" id="9802008at2"/>
<reference evidence="4" key="2">
    <citation type="submission" date="2016-11" db="EMBL/GenBank/DDBJ databases">
        <authorList>
            <person name="Jaros S."/>
            <person name="Januszkiewicz K."/>
            <person name="Wedrychowicz H."/>
        </authorList>
    </citation>
    <scope>NUCLEOTIDE SEQUENCE [LARGE SCALE GENOMIC DNA]</scope>
    <source>
        <strain evidence="4">DSM 19859</strain>
    </source>
</reference>
<evidence type="ECO:0000313" key="6">
    <source>
        <dbReference type="Proteomes" id="UP000290037"/>
    </source>
</evidence>
<sequence length="286" mass="31584">MEDFKNIFVLGIGLIGGSLARDLKRVLPGSTIYGVDSNDDHLDEAVGLGVIDHSARFEAINQADLVILAIPVDQANLFLPPVLDAIAPNALVMDVGSTKGSVCDAVQDHPKRDQFLAAHPIAGTEFSGPSAAIENLYKNKTMILCEVEKTREDLLAKAMQIFEALPMQIRYMNPHSHDKHIAYVSHLSHISSFMLGKTVIEKEKNEKDIFDMAGSGFASTVRLAKSNPATWTPIFKENKANVLESLTEYINNLTHFKNVLEAENYEEVFNEMHNTNHIKSILKGLS</sequence>
<dbReference type="Pfam" id="PF02153">
    <property type="entry name" value="PDH_N"/>
    <property type="match status" value="1"/>
</dbReference>
<dbReference type="InterPro" id="IPR046825">
    <property type="entry name" value="PDH_C"/>
</dbReference>
<evidence type="ECO:0000256" key="1">
    <source>
        <dbReference type="ARBA" id="ARBA00023002"/>
    </source>
</evidence>
<protein>
    <submittedName>
        <fullName evidence="4">Prephenate dehydrogenase</fullName>
    </submittedName>
</protein>